<dbReference type="InterPro" id="IPR014729">
    <property type="entry name" value="Rossmann-like_a/b/a_fold"/>
</dbReference>
<evidence type="ECO:0000313" key="2">
    <source>
        <dbReference type="EMBL" id="HGM59028.1"/>
    </source>
</evidence>
<dbReference type="Gene3D" id="3.90.1490.10">
    <property type="entry name" value="putative n-type atp pyrophosphatase, domain 2"/>
    <property type="match status" value="1"/>
</dbReference>
<dbReference type="GO" id="GO:0017183">
    <property type="term" value="P:protein histidyl modification to diphthamide"/>
    <property type="evidence" value="ECO:0007669"/>
    <property type="project" value="TreeGrafter"/>
</dbReference>
<dbReference type="InterPro" id="IPR030662">
    <property type="entry name" value="DPH6/MJ0570"/>
</dbReference>
<dbReference type="PANTHER" id="PTHR12196">
    <property type="entry name" value="DOMAIN OF UNKNOWN FUNCTION 71 DUF71 -CONTAINING PROTEIN"/>
    <property type="match status" value="1"/>
</dbReference>
<proteinExistence type="predicted"/>
<dbReference type="InterPro" id="IPR002761">
    <property type="entry name" value="Diphthami_syn_dom"/>
</dbReference>
<evidence type="ECO:0000259" key="1">
    <source>
        <dbReference type="Pfam" id="PF01902"/>
    </source>
</evidence>
<dbReference type="Gene3D" id="3.40.50.620">
    <property type="entry name" value="HUPs"/>
    <property type="match status" value="1"/>
</dbReference>
<dbReference type="Pfam" id="PF01902">
    <property type="entry name" value="Diphthami_syn_2"/>
    <property type="match status" value="1"/>
</dbReference>
<dbReference type="EMBL" id="DTBJ01000048">
    <property type="protein sequence ID" value="HGM59028.1"/>
    <property type="molecule type" value="Genomic_DNA"/>
</dbReference>
<dbReference type="PANTHER" id="PTHR12196:SF2">
    <property type="entry name" value="DIPHTHINE--AMMONIA LIGASE"/>
    <property type="match status" value="1"/>
</dbReference>
<comment type="caution">
    <text evidence="2">The sequence shown here is derived from an EMBL/GenBank/DDBJ whole genome shotgun (WGS) entry which is preliminary data.</text>
</comment>
<dbReference type="SUPFAM" id="SSF52402">
    <property type="entry name" value="Adenine nucleotide alpha hydrolases-like"/>
    <property type="match status" value="1"/>
</dbReference>
<accession>A0A7C4HG13</accession>
<organism evidence="2">
    <name type="scientific">Staphylothermus marinus</name>
    <dbReference type="NCBI Taxonomy" id="2280"/>
    <lineage>
        <taxon>Archaea</taxon>
        <taxon>Thermoproteota</taxon>
        <taxon>Thermoprotei</taxon>
        <taxon>Desulfurococcales</taxon>
        <taxon>Desulfurococcaceae</taxon>
        <taxon>Staphylothermus</taxon>
    </lineage>
</organism>
<dbReference type="GO" id="GO:0017178">
    <property type="term" value="F:diphthine-ammonia ligase activity"/>
    <property type="evidence" value="ECO:0007669"/>
    <property type="project" value="UniProtKB-EC"/>
</dbReference>
<name>A0A7C4HG13_STAMA</name>
<dbReference type="AlphaFoldDB" id="A0A7C4HG13"/>
<feature type="domain" description="Diphthamide synthase" evidence="1">
    <location>
        <begin position="1"/>
        <end position="220"/>
    </location>
</feature>
<dbReference type="PIRSF" id="PIRSF039123">
    <property type="entry name" value="Diphthamide_synthase"/>
    <property type="match status" value="1"/>
</dbReference>
<dbReference type="NCBIfam" id="TIGR00290">
    <property type="entry name" value="MJ0570_dom"/>
    <property type="match status" value="1"/>
</dbReference>
<dbReference type="EC" id="6.3.1.14" evidence="2"/>
<dbReference type="CDD" id="cd01994">
    <property type="entry name" value="AANH_PF0828-like"/>
    <property type="match status" value="1"/>
</dbReference>
<reference evidence="2" key="1">
    <citation type="journal article" date="2020" name="mSystems">
        <title>Genome- and Community-Level Interaction Insights into Carbon Utilization and Element Cycling Functions of Hydrothermarchaeota in Hydrothermal Sediment.</title>
        <authorList>
            <person name="Zhou Z."/>
            <person name="Liu Y."/>
            <person name="Xu W."/>
            <person name="Pan J."/>
            <person name="Luo Z.H."/>
            <person name="Li M."/>
        </authorList>
    </citation>
    <scope>NUCLEOTIDE SEQUENCE [LARGE SCALE GENOMIC DNA]</scope>
    <source>
        <strain evidence="2">SpSt-642</strain>
    </source>
</reference>
<protein>
    <submittedName>
        <fullName evidence="2">Diphthine--ammonia ligase</fullName>
        <ecNumber evidence="2">6.3.1.14</ecNumber>
    </submittedName>
</protein>
<gene>
    <name evidence="2" type="ORF">ENU14_05540</name>
</gene>
<keyword evidence="2" id="KW-0436">Ligase</keyword>
<sequence>MKTTVLYSGGKDSCYALHYAYLQGYDVVVLTTIIPHYDYSMIYHKPFENVLKLQSISMGIPIEIEHVYDDSNELIVLKKLLMRVRDEYGVKTVFTGCVISDYQRMLFTSIADEIGLKIVNPFWRIDEKKYLFELIDHGFEFMLVSINTYGLPPYLLGRVITRNDIVEIISRSEKYGFNPSLDGGEAETIVVNAPLFSKRIVIEGRVFSKNMYEHYFIIEKAYLS</sequence>